<gene>
    <name evidence="2" type="ORF">BKA55DRAFT_597311</name>
</gene>
<dbReference type="PANTHER" id="PTHR35041">
    <property type="entry name" value="MEDIATOR OF RNA POLYMERASE II TRANSCRIPTION SUBUNIT 1"/>
    <property type="match status" value="1"/>
</dbReference>
<dbReference type="GeneID" id="70226013"/>
<evidence type="ECO:0000256" key="1">
    <source>
        <dbReference type="SAM" id="MobiDB-lite"/>
    </source>
</evidence>
<dbReference type="Proteomes" id="UP000720189">
    <property type="component" value="Unassembled WGS sequence"/>
</dbReference>
<evidence type="ECO:0000313" key="2">
    <source>
        <dbReference type="EMBL" id="KAH7236775.1"/>
    </source>
</evidence>
<protein>
    <submittedName>
        <fullName evidence="2">Uncharacterized protein</fullName>
    </submittedName>
</protein>
<proteinExistence type="predicted"/>
<dbReference type="EMBL" id="JAGMUX010000016">
    <property type="protein sequence ID" value="KAH7236775.1"/>
    <property type="molecule type" value="Genomic_DNA"/>
</dbReference>
<reference evidence="2" key="1">
    <citation type="journal article" date="2021" name="Nat. Commun.">
        <title>Genetic determinants of endophytism in the Arabidopsis root mycobiome.</title>
        <authorList>
            <person name="Mesny F."/>
            <person name="Miyauchi S."/>
            <person name="Thiergart T."/>
            <person name="Pickel B."/>
            <person name="Atanasova L."/>
            <person name="Karlsson M."/>
            <person name="Huettel B."/>
            <person name="Barry K.W."/>
            <person name="Haridas S."/>
            <person name="Chen C."/>
            <person name="Bauer D."/>
            <person name="Andreopoulos W."/>
            <person name="Pangilinan J."/>
            <person name="LaButti K."/>
            <person name="Riley R."/>
            <person name="Lipzen A."/>
            <person name="Clum A."/>
            <person name="Drula E."/>
            <person name="Henrissat B."/>
            <person name="Kohler A."/>
            <person name="Grigoriev I.V."/>
            <person name="Martin F.M."/>
            <person name="Hacquard S."/>
        </authorList>
    </citation>
    <scope>NUCLEOTIDE SEQUENCE</scope>
    <source>
        <strain evidence="2">MPI-CAGE-AT-0023</strain>
    </source>
</reference>
<keyword evidence="3" id="KW-1185">Reference proteome</keyword>
<feature type="region of interest" description="Disordered" evidence="1">
    <location>
        <begin position="573"/>
        <end position="601"/>
    </location>
</feature>
<name>A0A9P9JXY3_FUSRE</name>
<organism evidence="2 3">
    <name type="scientific">Fusarium redolens</name>
    <dbReference type="NCBI Taxonomy" id="48865"/>
    <lineage>
        <taxon>Eukaryota</taxon>
        <taxon>Fungi</taxon>
        <taxon>Dikarya</taxon>
        <taxon>Ascomycota</taxon>
        <taxon>Pezizomycotina</taxon>
        <taxon>Sordariomycetes</taxon>
        <taxon>Hypocreomycetidae</taxon>
        <taxon>Hypocreales</taxon>
        <taxon>Nectriaceae</taxon>
        <taxon>Fusarium</taxon>
        <taxon>Fusarium redolens species complex</taxon>
    </lineage>
</organism>
<accession>A0A9P9JXY3</accession>
<evidence type="ECO:0000313" key="3">
    <source>
        <dbReference type="Proteomes" id="UP000720189"/>
    </source>
</evidence>
<sequence length="601" mass="67541">MSSTTDGNFAQKWSTYTLQPWNFGHHRFYLSLDGQEPTNQSLMLRYGTIIAFCAKASLRTAVAMAFQQRAWLIARHKMARFETVDAILTANDDIFFLLTWSSIKNSKIRTLLALYCWVTPLVVVLTAETLAVVAGVTEELVSCPSVRTLNFDNEANYDWSERPVMDGRALRSVAHFNTTSRETKPQDFNSTHFDYWNAASTMYTSVVSNRAVFMPEPLVRDESAAEVCSDGWNCTYVVNFLAPGYKCEELASGVGSKVKKLGDAEAPSNTSIFAPELNYTYMYMAARENYTTYSWPRPKDLGVFKNEPIIWVGYVTVKDMNEQQPKNKEDKGWDKAYTPAIFGCDHYEINYTVLFDYVRGAQSYKIKKREYVRKVVNTTLISENTSGKMSKKKAIPESNWVHPQDFKKYRRTAAYHVIGSGLRRYPGGSVNAGTNRTTTYVLTYLGAKINPLPITDLRQGIQKLYEDLLMSFFAEPSFIAVSWAPNGKPSGTGKGDASTGYPCRRQRQTTLFIYKQVQLLCVYAASILLSVIGVLVDIQAYREEGVMLDMKPSSIIGDSKNGTLSAQRGDARTGYGLVEGGTETNLRPPGMEGNMTQQQRL</sequence>
<dbReference type="OrthoDB" id="5340195at2759"/>
<dbReference type="PANTHER" id="PTHR35041:SF3">
    <property type="entry name" value="FORMYLMETHIONINE DEFORMYLASE-LIKE PROTEIN"/>
    <property type="match status" value="1"/>
</dbReference>
<comment type="caution">
    <text evidence="2">The sequence shown here is derived from an EMBL/GenBank/DDBJ whole genome shotgun (WGS) entry which is preliminary data.</text>
</comment>
<dbReference type="RefSeq" id="XP_046044905.1">
    <property type="nucleotide sequence ID" value="XM_046196059.1"/>
</dbReference>
<dbReference type="AlphaFoldDB" id="A0A9P9JXY3"/>